<reference evidence="1" key="2">
    <citation type="journal article" date="2015" name="Fish Shellfish Immunol.">
        <title>Early steps in the European eel (Anguilla anguilla)-Vibrio vulnificus interaction in the gills: Role of the RtxA13 toxin.</title>
        <authorList>
            <person name="Callol A."/>
            <person name="Pajuelo D."/>
            <person name="Ebbesson L."/>
            <person name="Teles M."/>
            <person name="MacKenzie S."/>
            <person name="Amaro C."/>
        </authorList>
    </citation>
    <scope>NUCLEOTIDE SEQUENCE</scope>
</reference>
<accession>A0A0E9QRC0</accession>
<sequence length="40" mass="4574">MLQLFPDLFKDIKAQLLDDRGAQNNSLINTNSLQKTGQHF</sequence>
<protein>
    <submittedName>
        <fullName evidence="1">Uncharacterized protein</fullName>
    </submittedName>
</protein>
<proteinExistence type="predicted"/>
<organism evidence="1">
    <name type="scientific">Anguilla anguilla</name>
    <name type="common">European freshwater eel</name>
    <name type="synonym">Muraena anguilla</name>
    <dbReference type="NCBI Taxonomy" id="7936"/>
    <lineage>
        <taxon>Eukaryota</taxon>
        <taxon>Metazoa</taxon>
        <taxon>Chordata</taxon>
        <taxon>Craniata</taxon>
        <taxon>Vertebrata</taxon>
        <taxon>Euteleostomi</taxon>
        <taxon>Actinopterygii</taxon>
        <taxon>Neopterygii</taxon>
        <taxon>Teleostei</taxon>
        <taxon>Anguilliformes</taxon>
        <taxon>Anguillidae</taxon>
        <taxon>Anguilla</taxon>
    </lineage>
</organism>
<reference evidence="1" key="1">
    <citation type="submission" date="2014-11" db="EMBL/GenBank/DDBJ databases">
        <authorList>
            <person name="Amaro Gonzalez C."/>
        </authorList>
    </citation>
    <scope>NUCLEOTIDE SEQUENCE</scope>
</reference>
<dbReference type="EMBL" id="GBXM01089600">
    <property type="protein sequence ID" value="JAH18977.1"/>
    <property type="molecule type" value="Transcribed_RNA"/>
</dbReference>
<evidence type="ECO:0000313" key="1">
    <source>
        <dbReference type="EMBL" id="JAH18977.1"/>
    </source>
</evidence>
<dbReference type="AlphaFoldDB" id="A0A0E9QRC0"/>
<name>A0A0E9QRC0_ANGAN</name>